<organism evidence="2 3">
    <name type="scientific">Spirosoma taeanense</name>
    <dbReference type="NCBI Taxonomy" id="2735870"/>
    <lineage>
        <taxon>Bacteria</taxon>
        <taxon>Pseudomonadati</taxon>
        <taxon>Bacteroidota</taxon>
        <taxon>Cytophagia</taxon>
        <taxon>Cytophagales</taxon>
        <taxon>Cytophagaceae</taxon>
        <taxon>Spirosoma</taxon>
    </lineage>
</organism>
<dbReference type="Proteomes" id="UP000502756">
    <property type="component" value="Chromosome"/>
</dbReference>
<gene>
    <name evidence="2" type="ORF">HNV11_07120</name>
</gene>
<dbReference type="RefSeq" id="WP_171739016.1">
    <property type="nucleotide sequence ID" value="NZ_CP053435.1"/>
</dbReference>
<dbReference type="PANTHER" id="PTHR36440:SF1">
    <property type="entry name" value="PUTATIVE (AFU_ORTHOLOGUE AFUA_8G07350)-RELATED"/>
    <property type="match status" value="1"/>
</dbReference>
<name>A0A6M5Y3L9_9BACT</name>
<dbReference type="InterPro" id="IPR014710">
    <property type="entry name" value="RmlC-like_jellyroll"/>
</dbReference>
<feature type="domain" description="Cupin type-2" evidence="1">
    <location>
        <begin position="48"/>
        <end position="109"/>
    </location>
</feature>
<dbReference type="InterPro" id="IPR013096">
    <property type="entry name" value="Cupin_2"/>
</dbReference>
<dbReference type="SUPFAM" id="SSF51182">
    <property type="entry name" value="RmlC-like cupins"/>
    <property type="match status" value="1"/>
</dbReference>
<dbReference type="Gene3D" id="2.60.120.10">
    <property type="entry name" value="Jelly Rolls"/>
    <property type="match status" value="1"/>
</dbReference>
<accession>A0A6M5Y3L9</accession>
<dbReference type="InterPro" id="IPR053146">
    <property type="entry name" value="QDO-like"/>
</dbReference>
<evidence type="ECO:0000313" key="2">
    <source>
        <dbReference type="EMBL" id="QJW89178.1"/>
    </source>
</evidence>
<proteinExistence type="predicted"/>
<evidence type="ECO:0000259" key="1">
    <source>
        <dbReference type="Pfam" id="PF07883"/>
    </source>
</evidence>
<dbReference type="AlphaFoldDB" id="A0A6M5Y3L9"/>
<evidence type="ECO:0000313" key="3">
    <source>
        <dbReference type="Proteomes" id="UP000502756"/>
    </source>
</evidence>
<dbReference type="EMBL" id="CP053435">
    <property type="protein sequence ID" value="QJW89178.1"/>
    <property type="molecule type" value="Genomic_DNA"/>
</dbReference>
<protein>
    <submittedName>
        <fullName evidence="2">Cupin domain-containing protein</fullName>
    </submittedName>
</protein>
<dbReference type="KEGG" id="stae:HNV11_07120"/>
<dbReference type="InterPro" id="IPR011051">
    <property type="entry name" value="RmlC_Cupin_sf"/>
</dbReference>
<reference evidence="2 3" key="1">
    <citation type="submission" date="2020-05" db="EMBL/GenBank/DDBJ databases">
        <title>Genome sequencing of Spirosoma sp. TS118.</title>
        <authorList>
            <person name="Lee J.-H."/>
            <person name="Jeong S."/>
            <person name="Zhao L."/>
            <person name="Jung J.-H."/>
            <person name="Kim M.-K."/>
            <person name="Lim S."/>
        </authorList>
    </citation>
    <scope>NUCLEOTIDE SEQUENCE [LARGE SCALE GENOMIC DNA]</scope>
    <source>
        <strain evidence="2 3">TS118</strain>
    </source>
</reference>
<dbReference type="PANTHER" id="PTHR36440">
    <property type="entry name" value="PUTATIVE (AFU_ORTHOLOGUE AFUA_8G07350)-RELATED"/>
    <property type="match status" value="1"/>
</dbReference>
<keyword evidence="3" id="KW-1185">Reference proteome</keyword>
<dbReference type="Pfam" id="PF07883">
    <property type="entry name" value="Cupin_2"/>
    <property type="match status" value="1"/>
</dbReference>
<sequence length="164" mass="17959">MDVQFAPAPVVQRANTLKNAHWYAGTLVNVLVDGEQTNGRYAQCDITTRPGCEPPIHTHTREDEAFYLLDGTVRFTVGEHVLTAKTGDYVLLPKGIPHSFQVLSESARIILTVSPAGFENYFRHPLTSKPAPTLALPPAPQGPPPAEAIQTMVKLLEQEFGVIM</sequence>